<sequence>MRRQIKTGMEITVKQTAKLVGKLNYLRLQFYEASLFLNTMDHQKAQAARLRKWNTTMTMNKTAITDINWWIAKLKVNSSVQLLQIPQQMTMSTDAAPSGLVSPLKKELEMIAMAHRTWNKRQAKLTSYIRETDKENREVLD</sequence>
<feature type="non-terminal residue" evidence="1">
    <location>
        <position position="141"/>
    </location>
</feature>
<gene>
    <name evidence="1" type="ORF">EZS28_046242</name>
</gene>
<dbReference type="InterPro" id="IPR043502">
    <property type="entry name" value="DNA/RNA_pol_sf"/>
</dbReference>
<comment type="caution">
    <text evidence="1">The sequence shown here is derived from an EMBL/GenBank/DDBJ whole genome shotgun (WGS) entry which is preliminary data.</text>
</comment>
<dbReference type="AlphaFoldDB" id="A0A5J4TK93"/>
<dbReference type="EMBL" id="SNRW01030177">
    <property type="protein sequence ID" value="KAA6358230.1"/>
    <property type="molecule type" value="Genomic_DNA"/>
</dbReference>
<proteinExistence type="predicted"/>
<accession>A0A5J4TK93</accession>
<dbReference type="SUPFAM" id="SSF56672">
    <property type="entry name" value="DNA/RNA polymerases"/>
    <property type="match status" value="1"/>
</dbReference>
<organism evidence="1 2">
    <name type="scientific">Streblomastix strix</name>
    <dbReference type="NCBI Taxonomy" id="222440"/>
    <lineage>
        <taxon>Eukaryota</taxon>
        <taxon>Metamonada</taxon>
        <taxon>Preaxostyla</taxon>
        <taxon>Oxymonadida</taxon>
        <taxon>Streblomastigidae</taxon>
        <taxon>Streblomastix</taxon>
    </lineage>
</organism>
<protein>
    <submittedName>
        <fullName evidence="1">Uncharacterized protein</fullName>
    </submittedName>
</protein>
<dbReference type="Proteomes" id="UP000324800">
    <property type="component" value="Unassembled WGS sequence"/>
</dbReference>
<name>A0A5J4TK93_9EUKA</name>
<reference evidence="1 2" key="1">
    <citation type="submission" date="2019-03" db="EMBL/GenBank/DDBJ databases">
        <title>Single cell metagenomics reveals metabolic interactions within the superorganism composed of flagellate Streblomastix strix and complex community of Bacteroidetes bacteria on its surface.</title>
        <authorList>
            <person name="Treitli S.C."/>
            <person name="Kolisko M."/>
            <person name="Husnik F."/>
            <person name="Keeling P."/>
            <person name="Hampl V."/>
        </authorList>
    </citation>
    <scope>NUCLEOTIDE SEQUENCE [LARGE SCALE GENOMIC DNA]</scope>
    <source>
        <strain evidence="1">ST1C</strain>
    </source>
</reference>
<evidence type="ECO:0000313" key="2">
    <source>
        <dbReference type="Proteomes" id="UP000324800"/>
    </source>
</evidence>
<evidence type="ECO:0000313" key="1">
    <source>
        <dbReference type="EMBL" id="KAA6358230.1"/>
    </source>
</evidence>